<proteinExistence type="predicted"/>
<protein>
    <submittedName>
        <fullName evidence="1">Uncharacterized protein</fullName>
    </submittedName>
</protein>
<keyword evidence="2" id="KW-1185">Reference proteome</keyword>
<dbReference type="Proteomes" id="UP000266188">
    <property type="component" value="Unassembled WGS sequence"/>
</dbReference>
<sequence>MLTCYANCPSDPSVGTVQQQRDQYCQDASVYGSTTTLGTAPATTAGSTAATTTGSSITGFHTGFASETGSAASASASATASSKSDNAAASLEMAGGVVALAVAG</sequence>
<evidence type="ECO:0000313" key="1">
    <source>
        <dbReference type="EMBL" id="RJE17050.1"/>
    </source>
</evidence>
<name>A0A3A2Z2Q3_9EURO</name>
<gene>
    <name evidence="1" type="ORF">PHISCL_10613</name>
</gene>
<reference evidence="2" key="1">
    <citation type="submission" date="2017-02" db="EMBL/GenBank/DDBJ databases">
        <authorList>
            <person name="Tafer H."/>
            <person name="Lopandic K."/>
        </authorList>
    </citation>
    <scope>NUCLEOTIDE SEQUENCE [LARGE SCALE GENOMIC DNA]</scope>
    <source>
        <strain evidence="2">CBS 366.77</strain>
    </source>
</reference>
<dbReference type="OrthoDB" id="2507140at2759"/>
<dbReference type="EMBL" id="MVGC01001764">
    <property type="protein sequence ID" value="RJE17050.1"/>
    <property type="molecule type" value="Genomic_DNA"/>
</dbReference>
<feature type="non-terminal residue" evidence="1">
    <location>
        <position position="104"/>
    </location>
</feature>
<organism evidence="1 2">
    <name type="scientific">Aspergillus sclerotialis</name>
    <dbReference type="NCBI Taxonomy" id="2070753"/>
    <lineage>
        <taxon>Eukaryota</taxon>
        <taxon>Fungi</taxon>
        <taxon>Dikarya</taxon>
        <taxon>Ascomycota</taxon>
        <taxon>Pezizomycotina</taxon>
        <taxon>Eurotiomycetes</taxon>
        <taxon>Eurotiomycetidae</taxon>
        <taxon>Eurotiales</taxon>
        <taxon>Aspergillaceae</taxon>
        <taxon>Aspergillus</taxon>
        <taxon>Aspergillus subgen. Polypaecilum</taxon>
    </lineage>
</organism>
<accession>A0A3A2Z2Q3</accession>
<evidence type="ECO:0000313" key="2">
    <source>
        <dbReference type="Proteomes" id="UP000266188"/>
    </source>
</evidence>
<dbReference type="STRING" id="2070753.A0A3A2Z2Q3"/>
<comment type="caution">
    <text evidence="1">The sequence shown here is derived from an EMBL/GenBank/DDBJ whole genome shotgun (WGS) entry which is preliminary data.</text>
</comment>
<dbReference type="AlphaFoldDB" id="A0A3A2Z2Q3"/>